<dbReference type="EMBL" id="LVCJ01000075">
    <property type="protein sequence ID" value="OAL30163.1"/>
    <property type="molecule type" value="Genomic_DNA"/>
</dbReference>
<keyword evidence="3" id="KW-1185">Reference proteome</keyword>
<feature type="region of interest" description="Disordered" evidence="1">
    <location>
        <begin position="209"/>
        <end position="229"/>
    </location>
</feature>
<evidence type="ECO:0000313" key="3">
    <source>
        <dbReference type="Proteomes" id="UP000185904"/>
    </source>
</evidence>
<accession>A0A178CM46</accession>
<dbReference type="Proteomes" id="UP000185904">
    <property type="component" value="Unassembled WGS sequence"/>
</dbReference>
<evidence type="ECO:0000256" key="1">
    <source>
        <dbReference type="SAM" id="MobiDB-lite"/>
    </source>
</evidence>
<feature type="region of interest" description="Disordered" evidence="1">
    <location>
        <begin position="1"/>
        <end position="142"/>
    </location>
</feature>
<dbReference type="GeneID" id="34592281"/>
<gene>
    <name evidence="2" type="ORF">AYO20_08879</name>
</gene>
<organism evidence="2 3">
    <name type="scientific">Fonsecaea nubica</name>
    <dbReference type="NCBI Taxonomy" id="856822"/>
    <lineage>
        <taxon>Eukaryota</taxon>
        <taxon>Fungi</taxon>
        <taxon>Dikarya</taxon>
        <taxon>Ascomycota</taxon>
        <taxon>Pezizomycotina</taxon>
        <taxon>Eurotiomycetes</taxon>
        <taxon>Chaetothyriomycetidae</taxon>
        <taxon>Chaetothyriales</taxon>
        <taxon>Herpotrichiellaceae</taxon>
        <taxon>Fonsecaea</taxon>
    </lineage>
</organism>
<name>A0A178CM46_9EURO</name>
<dbReference type="AlphaFoldDB" id="A0A178CM46"/>
<feature type="compositionally biased region" description="Acidic residues" evidence="1">
    <location>
        <begin position="606"/>
        <end position="616"/>
    </location>
</feature>
<dbReference type="RefSeq" id="XP_022496897.1">
    <property type="nucleotide sequence ID" value="XM_022647153.1"/>
</dbReference>
<reference evidence="2 3" key="1">
    <citation type="submission" date="2016-03" db="EMBL/GenBank/DDBJ databases">
        <title>The draft genome sequence of Fonsecaea nubica causative agent of cutaneous subcutaneous infection in human host.</title>
        <authorList>
            <person name="Costa F."/>
            <person name="Sybren D.H."/>
            <person name="Raittz R.T."/>
            <person name="Weiss V.A."/>
            <person name="Leao A.C."/>
            <person name="Gomes R."/>
            <person name="De Souza E.M."/>
            <person name="Pedrosa F.O."/>
            <person name="Steffens M.B."/>
            <person name="Bombassaro A."/>
            <person name="Tadra-Sfeir M.Z."/>
            <person name="Moreno L.F."/>
            <person name="Najafzadeh M.J."/>
            <person name="Felipe M.S."/>
            <person name="Teixeira M."/>
            <person name="Sun J."/>
            <person name="Xi L."/>
            <person name="Castro M.A."/>
            <person name="Vicente V.A."/>
        </authorList>
    </citation>
    <scope>NUCLEOTIDE SEQUENCE [LARGE SCALE GENOMIC DNA]</scope>
    <source>
        <strain evidence="2 3">CBS 269.64</strain>
    </source>
</reference>
<sequence>MSAVPTLTLPLSAKKRPRTEDDIPTLPSPAKKRPGTEDNVNTLAVSVKKLKIKDSVAAPSPSFSTDEAGALTIANPTDVNTSDEMANENMSDDEDSDADYLPCDRRSWGSNSQMSFSSDSSDDEGESQESATAQRETLPILPFDREYISPDDGYIGVSTSDVSGWHEQLLDDKETSHLFYTEGCIRLQRWKCLKLLDATASVPGLEKTDSLSLADANGKPSVSRKGDFSDSYSDPANYILDWMRPDAAGWEAAANGSRLQPEAIKLIVDFFHHRPHLNRTKCEDYCLKKYLGEDIEFATGKRPIDVHAYPSEFQFPDSYMVEIIDPTVSTPTLMTLFYITPKTLDEGQLAQAREAYSDFVPLYTYVGRMGLAHQHQEELVVWRIVAPAGRPIAADIHRLGLRLNQDKYLAIMKQFVDFVCEPLPLTGDGRGHSLDNGEDWPMVPHNPLLDMNNIIVRPDWSGIAGMLLWGAPPLMTLPFGACLSGLLRLEGVPDLESVGGGQRVCELNPSIFETYSRNGRELERLCLYYLRQKIPALAEDPQSWHRLFQAMGEGIAAATHTSEIDTICYATQLDELRWDWFRHEIKADIPDDESDVASSESGSGEESGDDVDMDVD</sequence>
<feature type="compositionally biased region" description="Low complexity" evidence="1">
    <location>
        <begin position="110"/>
        <end position="119"/>
    </location>
</feature>
<proteinExistence type="predicted"/>
<dbReference type="OrthoDB" id="5239669at2759"/>
<evidence type="ECO:0000313" key="2">
    <source>
        <dbReference type="EMBL" id="OAL30163.1"/>
    </source>
</evidence>
<feature type="compositionally biased region" description="Polar residues" evidence="1">
    <location>
        <begin position="74"/>
        <end position="84"/>
    </location>
</feature>
<protein>
    <submittedName>
        <fullName evidence="2">Uncharacterized protein</fullName>
    </submittedName>
</protein>
<feature type="region of interest" description="Disordered" evidence="1">
    <location>
        <begin position="591"/>
        <end position="616"/>
    </location>
</feature>
<comment type="caution">
    <text evidence="2">The sequence shown here is derived from an EMBL/GenBank/DDBJ whole genome shotgun (WGS) entry which is preliminary data.</text>
</comment>